<feature type="short sequence motif" description="Q motif" evidence="6">
    <location>
        <begin position="29"/>
        <end position="57"/>
    </location>
</feature>
<keyword evidence="3 7" id="KW-0347">Helicase</keyword>
<dbReference type="InterPro" id="IPR011545">
    <property type="entry name" value="DEAD/DEAH_box_helicase_dom"/>
</dbReference>
<dbReference type="SUPFAM" id="SSF52540">
    <property type="entry name" value="P-loop containing nucleoside triphosphate hydrolases"/>
    <property type="match status" value="1"/>
</dbReference>
<dbReference type="EC" id="3.6.4.13" evidence="8"/>
<comment type="domain">
    <text evidence="8">The Q motif is unique to and characteristic of the DEAD box family of RNA helicases and controls ATP binding and hydrolysis.</text>
</comment>
<dbReference type="SMART" id="SM01178">
    <property type="entry name" value="DUF4217"/>
    <property type="match status" value="1"/>
</dbReference>
<dbReference type="GO" id="GO:0003723">
    <property type="term" value="F:RNA binding"/>
    <property type="evidence" value="ECO:0007669"/>
    <property type="project" value="UniProtKB-UniRule"/>
</dbReference>
<dbReference type="GO" id="GO:0005524">
    <property type="term" value="F:ATP binding"/>
    <property type="evidence" value="ECO:0007669"/>
    <property type="project" value="UniProtKB-UniRule"/>
</dbReference>
<dbReference type="PROSITE" id="PS51195">
    <property type="entry name" value="Q_MOTIF"/>
    <property type="match status" value="1"/>
</dbReference>
<evidence type="ECO:0000256" key="2">
    <source>
        <dbReference type="ARBA" id="ARBA00022801"/>
    </source>
</evidence>
<dbReference type="PROSITE" id="PS00039">
    <property type="entry name" value="DEAD_ATP_HELICASE"/>
    <property type="match status" value="1"/>
</dbReference>
<evidence type="ECO:0000259" key="11">
    <source>
        <dbReference type="PROSITE" id="PS51194"/>
    </source>
</evidence>
<comment type="function">
    <text evidence="8">RNA helicase.</text>
</comment>
<dbReference type="KEGG" id="tpv:TP02_0431"/>
<dbReference type="PANTHER" id="PTHR24031">
    <property type="entry name" value="RNA HELICASE"/>
    <property type="match status" value="1"/>
</dbReference>
<dbReference type="VEuPathDB" id="PiroplasmaDB:TpMuguga_02g00431"/>
<dbReference type="EMBL" id="AAGK01000002">
    <property type="protein sequence ID" value="EAN32714.1"/>
    <property type="molecule type" value="Genomic_DNA"/>
</dbReference>
<dbReference type="InterPro" id="IPR014001">
    <property type="entry name" value="Helicase_ATP-bd"/>
</dbReference>
<accession>Q4N559</accession>
<comment type="similarity">
    <text evidence="7">Belongs to the DEAD box helicase family.</text>
</comment>
<evidence type="ECO:0000256" key="9">
    <source>
        <dbReference type="SAM" id="MobiDB-lite"/>
    </source>
</evidence>
<evidence type="ECO:0000259" key="12">
    <source>
        <dbReference type="PROSITE" id="PS51195"/>
    </source>
</evidence>
<evidence type="ECO:0000313" key="14">
    <source>
        <dbReference type="Proteomes" id="UP000001949"/>
    </source>
</evidence>
<feature type="compositionally biased region" description="Basic and acidic residues" evidence="9">
    <location>
        <begin position="672"/>
        <end position="696"/>
    </location>
</feature>
<dbReference type="GO" id="GO:0003724">
    <property type="term" value="F:RNA helicase activity"/>
    <property type="evidence" value="ECO:0007669"/>
    <property type="project" value="UniProtKB-EC"/>
</dbReference>
<feature type="domain" description="Helicase C-terminal" evidence="11">
    <location>
        <begin position="333"/>
        <end position="512"/>
    </location>
</feature>
<dbReference type="GO" id="GO:0016887">
    <property type="term" value="F:ATP hydrolysis activity"/>
    <property type="evidence" value="ECO:0007669"/>
    <property type="project" value="RHEA"/>
</dbReference>
<evidence type="ECO:0000256" key="1">
    <source>
        <dbReference type="ARBA" id="ARBA00022741"/>
    </source>
</evidence>
<dbReference type="SMART" id="SM00487">
    <property type="entry name" value="DEXDc"/>
    <property type="match status" value="1"/>
</dbReference>
<feature type="domain" description="DEAD-box RNA helicase Q" evidence="12">
    <location>
        <begin position="29"/>
        <end position="57"/>
    </location>
</feature>
<sequence>MKKLTAKTNSNSGENTKNEPESDPSPLESDFSSLDLGEEILKWLNHKNFKRMTKVQSLCLKQFLKRENDVLVQSCTGSGKTLCFLIPILNSFLHDTNFEFEHLLDVFSLIILPTRELSIQIFDIITDFLKFTHCHTTSTSDSANNSVDISVNNSDKSLRNVYRIMEKNVYNILLIGGTSVEVELRNMKKACEKTFVKSLVVGTPGRLRHVMDLLSHEFVWTFRNLRFLILDEADRLLEMGFQNDLSNILTHLPKQRQTGLFSATLNTGIQNLSKLCLHNHIHINTDSTDGINTVDSVSLINSVTGDSVNKTYTIPKGLNNYYLILSMEEKLSFVLAFLEYLKGTNSTKIVIFFLSCDLVNYFHHILSNLMRNGGTSSGSTDDSTNTNTTVRTMNILKIHRKMTSKKRNKSINMFKSGTTDSINVLLCTDVFSRGIDVPGIDWILQFDPPQDPNFYLHRIGRAGRAETPGNALLLLTETEESYIQFQHNRKITLQPLPSNLLNSVKNMPNSVNPTGLPYGQGSTVELDTKVEGDRSYLSYLMENPVEKPVLLWAKTALILSYLRLLNSRDRELLLLSSRAFVSYTRAYSEHSLKYIFEKQKLDYGALATSLGVLRIPRVKEILGNSPTIAVIHRRKIEHFVQSTINPKDVPYLDPEKEADRLKQIEQLNNSELRSDKPSKLDKNKLKKQNKDNSKGKEKVKRTRTMKREAKRRIEFDEWNEFRKEEALVKKLKKKGFNQKDIENLNNDECEFGEDLELEVESSKRWILRGKKRNKRKKH</sequence>
<keyword evidence="1 7" id="KW-0547">Nucleotide-binding</keyword>
<dbReference type="STRING" id="5875.Q4N559"/>
<dbReference type="InParanoid" id="Q4N559"/>
<reference evidence="13 14" key="1">
    <citation type="journal article" date="2005" name="Science">
        <title>Genome sequence of Theileria parva, a bovine pathogen that transforms lymphocytes.</title>
        <authorList>
            <person name="Gardner M.J."/>
            <person name="Bishop R."/>
            <person name="Shah T."/>
            <person name="de Villiers E.P."/>
            <person name="Carlton J.M."/>
            <person name="Hall N."/>
            <person name="Ren Q."/>
            <person name="Paulsen I.T."/>
            <person name="Pain A."/>
            <person name="Berriman M."/>
            <person name="Wilson R.J.M."/>
            <person name="Sato S."/>
            <person name="Ralph S.A."/>
            <person name="Mann D.J."/>
            <person name="Xiong Z."/>
            <person name="Shallom S.J."/>
            <person name="Weidman J."/>
            <person name="Jiang L."/>
            <person name="Lynn J."/>
            <person name="Weaver B."/>
            <person name="Shoaibi A."/>
            <person name="Domingo A.R."/>
            <person name="Wasawo D."/>
            <person name="Crabtree J."/>
            <person name="Wortman J.R."/>
            <person name="Haas B."/>
            <person name="Angiuoli S.V."/>
            <person name="Creasy T.H."/>
            <person name="Lu C."/>
            <person name="Suh B."/>
            <person name="Silva J.C."/>
            <person name="Utterback T.R."/>
            <person name="Feldblyum T.V."/>
            <person name="Pertea M."/>
            <person name="Allen J."/>
            <person name="Nierman W.C."/>
            <person name="Taracha E.L.N."/>
            <person name="Salzberg S.L."/>
            <person name="White O.R."/>
            <person name="Fitzhugh H.A."/>
            <person name="Morzaria S."/>
            <person name="Venter J.C."/>
            <person name="Fraser C.M."/>
            <person name="Nene V."/>
        </authorList>
    </citation>
    <scope>NUCLEOTIDE SEQUENCE [LARGE SCALE GENOMIC DNA]</scope>
    <source>
        <strain evidence="13 14">Muguga</strain>
    </source>
</reference>
<dbReference type="Pfam" id="PF00270">
    <property type="entry name" value="DEAD"/>
    <property type="match status" value="2"/>
</dbReference>
<dbReference type="PROSITE" id="PS51192">
    <property type="entry name" value="HELICASE_ATP_BIND_1"/>
    <property type="match status" value="1"/>
</dbReference>
<dbReference type="InterPro" id="IPR025313">
    <property type="entry name" value="SPB4-like_CTE"/>
</dbReference>
<dbReference type="Proteomes" id="UP000001949">
    <property type="component" value="Unassembled WGS sequence"/>
</dbReference>
<dbReference type="PROSITE" id="PS51194">
    <property type="entry name" value="HELICASE_CTER"/>
    <property type="match status" value="1"/>
</dbReference>
<dbReference type="OMA" id="IQFEDHM"/>
<dbReference type="SMART" id="SM00490">
    <property type="entry name" value="HELICc"/>
    <property type="match status" value="1"/>
</dbReference>
<dbReference type="Pfam" id="PF00271">
    <property type="entry name" value="Helicase_C"/>
    <property type="match status" value="1"/>
</dbReference>
<protein>
    <recommendedName>
        <fullName evidence="8">ATP-dependent RNA helicase</fullName>
        <ecNumber evidence="8">3.6.4.13</ecNumber>
    </recommendedName>
</protein>
<dbReference type="InterPro" id="IPR014014">
    <property type="entry name" value="RNA_helicase_DEAD_Q_motif"/>
</dbReference>
<evidence type="ECO:0000313" key="13">
    <source>
        <dbReference type="EMBL" id="EAN32714.1"/>
    </source>
</evidence>
<proteinExistence type="inferred from homology"/>
<dbReference type="InterPro" id="IPR027417">
    <property type="entry name" value="P-loop_NTPase"/>
</dbReference>
<dbReference type="InterPro" id="IPR001650">
    <property type="entry name" value="Helicase_C-like"/>
</dbReference>
<dbReference type="InterPro" id="IPR000629">
    <property type="entry name" value="RNA-helicase_DEAD-box_CS"/>
</dbReference>
<dbReference type="CDD" id="cd18787">
    <property type="entry name" value="SF2_C_DEAD"/>
    <property type="match status" value="1"/>
</dbReference>
<comment type="caution">
    <text evidence="13">The sequence shown here is derived from an EMBL/GenBank/DDBJ whole genome shotgun (WGS) entry which is preliminary data.</text>
</comment>
<evidence type="ECO:0000256" key="3">
    <source>
        <dbReference type="ARBA" id="ARBA00022806"/>
    </source>
</evidence>
<evidence type="ECO:0000256" key="4">
    <source>
        <dbReference type="ARBA" id="ARBA00022840"/>
    </source>
</evidence>
<evidence type="ECO:0000256" key="5">
    <source>
        <dbReference type="ARBA" id="ARBA00022884"/>
    </source>
</evidence>
<name>Q4N559_THEPA</name>
<keyword evidence="2 7" id="KW-0378">Hydrolase</keyword>
<gene>
    <name evidence="13" type="ordered locus">TP02_0431</name>
</gene>
<keyword evidence="4 7" id="KW-0067">ATP-binding</keyword>
<evidence type="ECO:0000256" key="7">
    <source>
        <dbReference type="RuleBase" id="RU000492"/>
    </source>
</evidence>
<evidence type="ECO:0000256" key="8">
    <source>
        <dbReference type="RuleBase" id="RU365068"/>
    </source>
</evidence>
<dbReference type="AlphaFoldDB" id="Q4N559"/>
<evidence type="ECO:0000256" key="6">
    <source>
        <dbReference type="PROSITE-ProRule" id="PRU00552"/>
    </source>
</evidence>
<feature type="region of interest" description="Disordered" evidence="9">
    <location>
        <begin position="1"/>
        <end position="29"/>
    </location>
</feature>
<keyword evidence="5 8" id="KW-0694">RNA-binding</keyword>
<dbReference type="eggNOG" id="KOG0345">
    <property type="taxonomic scope" value="Eukaryota"/>
</dbReference>
<feature type="domain" description="Helicase ATP-binding" evidence="10">
    <location>
        <begin position="61"/>
        <end position="283"/>
    </location>
</feature>
<dbReference type="Gene3D" id="3.40.50.300">
    <property type="entry name" value="P-loop containing nucleotide triphosphate hydrolases"/>
    <property type="match status" value="2"/>
</dbReference>
<feature type="region of interest" description="Disordered" evidence="9">
    <location>
        <begin position="666"/>
        <end position="705"/>
    </location>
</feature>
<feature type="compositionally biased region" description="Polar residues" evidence="9">
    <location>
        <begin position="1"/>
        <end position="15"/>
    </location>
</feature>
<dbReference type="Pfam" id="PF13959">
    <property type="entry name" value="CTE_SPB4"/>
    <property type="match status" value="1"/>
</dbReference>
<keyword evidence="14" id="KW-1185">Reference proteome</keyword>
<organism evidence="13 14">
    <name type="scientific">Theileria parva</name>
    <name type="common">East coast fever infection agent</name>
    <dbReference type="NCBI Taxonomy" id="5875"/>
    <lineage>
        <taxon>Eukaryota</taxon>
        <taxon>Sar</taxon>
        <taxon>Alveolata</taxon>
        <taxon>Apicomplexa</taxon>
        <taxon>Aconoidasida</taxon>
        <taxon>Piroplasmida</taxon>
        <taxon>Theileriidae</taxon>
        <taxon>Theileria</taxon>
    </lineage>
</organism>
<comment type="catalytic activity">
    <reaction evidence="8">
        <text>ATP + H2O = ADP + phosphate + H(+)</text>
        <dbReference type="Rhea" id="RHEA:13065"/>
        <dbReference type="ChEBI" id="CHEBI:15377"/>
        <dbReference type="ChEBI" id="CHEBI:15378"/>
        <dbReference type="ChEBI" id="CHEBI:30616"/>
        <dbReference type="ChEBI" id="CHEBI:43474"/>
        <dbReference type="ChEBI" id="CHEBI:456216"/>
        <dbReference type="EC" id="3.6.4.13"/>
    </reaction>
</comment>
<evidence type="ECO:0000259" key="10">
    <source>
        <dbReference type="PROSITE" id="PS51192"/>
    </source>
</evidence>